<reference evidence="13" key="1">
    <citation type="journal article" date="2014" name="Nat. Commun.">
        <title>Genome sequence of mungbean and insights into evolution within Vigna species.</title>
        <authorList>
            <person name="Kang Y.J."/>
            <person name="Kim S.K."/>
            <person name="Kim M.Y."/>
            <person name="Lestari P."/>
            <person name="Kim K.H."/>
            <person name="Ha B.K."/>
            <person name="Jun T.H."/>
            <person name="Hwang W.J."/>
            <person name="Lee T."/>
            <person name="Lee J."/>
            <person name="Shim S."/>
            <person name="Yoon M.Y."/>
            <person name="Jang Y.E."/>
            <person name="Han K.S."/>
            <person name="Taeprayoon P."/>
            <person name="Yoon N."/>
            <person name="Somta P."/>
            <person name="Tanya P."/>
            <person name="Kim K.S."/>
            <person name="Gwag J.G."/>
            <person name="Moon J.K."/>
            <person name="Lee Y.H."/>
            <person name="Park B.S."/>
            <person name="Bombarely A."/>
            <person name="Doyle J.J."/>
            <person name="Jackson S.A."/>
            <person name="Schafleitner R."/>
            <person name="Srinives P."/>
            <person name="Varshney R.K."/>
            <person name="Lee S.H."/>
        </authorList>
    </citation>
    <scope>NUCLEOTIDE SEQUENCE [LARGE SCALE GENOMIC DNA]</scope>
    <source>
        <strain evidence="13">cv. VC1973A</strain>
    </source>
</reference>
<reference evidence="14" key="2">
    <citation type="submission" date="2025-08" db="UniProtKB">
        <authorList>
            <consortium name="RefSeq"/>
        </authorList>
    </citation>
    <scope>IDENTIFICATION</scope>
    <source>
        <tissue evidence="14">Leaf</tissue>
    </source>
</reference>
<dbReference type="InterPro" id="IPR050231">
    <property type="entry name" value="Iron_ascorbate_oxido_reductase"/>
</dbReference>
<keyword evidence="4 10" id="KW-0560">Oxidoreductase</keyword>
<proteinExistence type="inferred from homology"/>
<evidence type="ECO:0000256" key="9">
    <source>
        <dbReference type="ARBA" id="ARBA00066708"/>
    </source>
</evidence>
<comment type="similarity">
    <text evidence="8">Belongs to the iron/ascorbate-dependent oxidoreductase family. GA2OX subfamily.</text>
</comment>
<evidence type="ECO:0000259" key="12">
    <source>
        <dbReference type="PROSITE" id="PS51471"/>
    </source>
</evidence>
<dbReference type="Gene3D" id="2.60.120.330">
    <property type="entry name" value="B-lactam Antibiotic, Isopenicillin N Synthase, Chain"/>
    <property type="match status" value="1"/>
</dbReference>
<dbReference type="PROSITE" id="PS51471">
    <property type="entry name" value="FE2OG_OXY"/>
    <property type="match status" value="1"/>
</dbReference>
<comment type="pathway">
    <text evidence="1">Hormone biosynthesis.</text>
</comment>
<dbReference type="InterPro" id="IPR026992">
    <property type="entry name" value="DIOX_N"/>
</dbReference>
<dbReference type="GeneID" id="106771440"/>
<name>A0A1S3V3H9_VIGRR</name>
<dbReference type="PRINTS" id="PR00682">
    <property type="entry name" value="IPNSYNTHASE"/>
</dbReference>
<evidence type="ECO:0000256" key="2">
    <source>
        <dbReference type="ARBA" id="ARBA00022723"/>
    </source>
</evidence>
<dbReference type="GO" id="GO:0046872">
    <property type="term" value="F:metal ion binding"/>
    <property type="evidence" value="ECO:0007669"/>
    <property type="project" value="UniProtKB-KW"/>
</dbReference>
<dbReference type="RefSeq" id="XP_014512906.2">
    <property type="nucleotide sequence ID" value="XM_014657420.2"/>
</dbReference>
<evidence type="ECO:0000313" key="14">
    <source>
        <dbReference type="RefSeq" id="XP_014512906.2"/>
    </source>
</evidence>
<dbReference type="Pfam" id="PF03171">
    <property type="entry name" value="2OG-FeII_Oxy"/>
    <property type="match status" value="1"/>
</dbReference>
<comment type="catalytic activity">
    <reaction evidence="7">
        <text>gibberellin A1 + 2-oxoglutarate + O2 = gibberellin A8 + succinate + CO2</text>
        <dbReference type="Rhea" id="RHEA:15005"/>
        <dbReference type="ChEBI" id="CHEBI:15379"/>
        <dbReference type="ChEBI" id="CHEBI:16526"/>
        <dbReference type="ChEBI" id="CHEBI:16810"/>
        <dbReference type="ChEBI" id="CHEBI:30031"/>
        <dbReference type="ChEBI" id="CHEBI:58524"/>
        <dbReference type="ChEBI" id="CHEBI:58594"/>
        <dbReference type="EC" id="1.14.11.13"/>
    </reaction>
</comment>
<keyword evidence="13" id="KW-1185">Reference proteome</keyword>
<dbReference type="SUPFAM" id="SSF51197">
    <property type="entry name" value="Clavaminate synthase-like"/>
    <property type="match status" value="1"/>
</dbReference>
<dbReference type="AlphaFoldDB" id="A0A1S3V3H9"/>
<dbReference type="KEGG" id="vra:106771440"/>
<sequence length="386" mass="43134">MPTFCNQNNTQTHIYFFDIPMVAPSPTSMMVRTKKTKAVGVPTIDLSLERSKLSETVVKACEEYGFFKVVNHSVAKEVISRLEEEGTAFFSKTSSEKRQAGPATPFGYGCRNIGPNGDMGHLEYLLLHTNPLSVSERSQTIATDPTKFSCAVNDYIEAAKGLTCEILDLVAEGLWVQDHFSLSNLIKDVHSDSLLRINQYPPVSLKGNNNSDTSKLDQNNNNNNNNNNNIGFGEHSDPQILTIMRSNNVDGLQISTHDGLWIPVPPDPNQFFVMVGDALQVLTNGRFRSVRHRVLTNATKARMSIMYFAAPPLNWWITPLPKMVTPLSPTLYKPFTWAQYKQAAYSLRLGDTRLDLFKIQRQQDTHLASASPSHLHRIPSAYSSTT</sequence>
<dbReference type="GO" id="GO:0045543">
    <property type="term" value="F:gibberellin 2-beta-dioxygenase activity"/>
    <property type="evidence" value="ECO:0007669"/>
    <property type="project" value="UniProtKB-EC"/>
</dbReference>
<dbReference type="OrthoDB" id="288590at2759"/>
<feature type="domain" description="Fe2OG dioxygenase" evidence="12">
    <location>
        <begin position="190"/>
        <end position="319"/>
    </location>
</feature>
<evidence type="ECO:0000256" key="6">
    <source>
        <dbReference type="ARBA" id="ARBA00037909"/>
    </source>
</evidence>
<keyword evidence="2 10" id="KW-0479">Metal-binding</keyword>
<comment type="pathway">
    <text evidence="6">Plant hormone biosynthesis; gibberellin biosynthesis.</text>
</comment>
<dbReference type="PANTHER" id="PTHR47990">
    <property type="entry name" value="2-OXOGLUTARATE (2OG) AND FE(II)-DEPENDENT OXYGENASE SUPERFAMILY PROTEIN-RELATED"/>
    <property type="match status" value="1"/>
</dbReference>
<keyword evidence="5 10" id="KW-0408">Iron</keyword>
<evidence type="ECO:0000256" key="11">
    <source>
        <dbReference type="SAM" id="MobiDB-lite"/>
    </source>
</evidence>
<feature type="compositionally biased region" description="Low complexity" evidence="11">
    <location>
        <begin position="219"/>
        <end position="229"/>
    </location>
</feature>
<dbReference type="STRING" id="3916.A0A1S3V3H9"/>
<feature type="region of interest" description="Disordered" evidence="11">
    <location>
        <begin position="205"/>
        <end position="232"/>
    </location>
</feature>
<evidence type="ECO:0000256" key="8">
    <source>
        <dbReference type="ARBA" id="ARBA00061282"/>
    </source>
</evidence>
<evidence type="ECO:0000256" key="1">
    <source>
        <dbReference type="ARBA" id="ARBA00004972"/>
    </source>
</evidence>
<evidence type="ECO:0000313" key="13">
    <source>
        <dbReference type="Proteomes" id="UP000087766"/>
    </source>
</evidence>
<organism evidence="13 14">
    <name type="scientific">Vigna radiata var. radiata</name>
    <name type="common">Mung bean</name>
    <name type="synonym">Phaseolus aureus</name>
    <dbReference type="NCBI Taxonomy" id="3916"/>
    <lineage>
        <taxon>Eukaryota</taxon>
        <taxon>Viridiplantae</taxon>
        <taxon>Streptophyta</taxon>
        <taxon>Embryophyta</taxon>
        <taxon>Tracheophyta</taxon>
        <taxon>Spermatophyta</taxon>
        <taxon>Magnoliopsida</taxon>
        <taxon>eudicotyledons</taxon>
        <taxon>Gunneridae</taxon>
        <taxon>Pentapetalae</taxon>
        <taxon>rosids</taxon>
        <taxon>fabids</taxon>
        <taxon>Fabales</taxon>
        <taxon>Fabaceae</taxon>
        <taxon>Papilionoideae</taxon>
        <taxon>50 kb inversion clade</taxon>
        <taxon>NPAAA clade</taxon>
        <taxon>indigoferoid/millettioid clade</taxon>
        <taxon>Phaseoleae</taxon>
        <taxon>Vigna</taxon>
    </lineage>
</organism>
<dbReference type="FunFam" id="2.60.120.330:FF:000025">
    <property type="entry name" value="Gibberellin 2-beta-dioxygenase 2"/>
    <property type="match status" value="1"/>
</dbReference>
<protein>
    <recommendedName>
        <fullName evidence="9">gibberellin 2beta-dioxygenase</fullName>
        <ecNumber evidence="9">1.14.11.13</ecNumber>
    </recommendedName>
</protein>
<dbReference type="EC" id="1.14.11.13" evidence="9"/>
<keyword evidence="3" id="KW-0223">Dioxygenase</keyword>
<evidence type="ECO:0000256" key="5">
    <source>
        <dbReference type="ARBA" id="ARBA00023004"/>
    </source>
</evidence>
<feature type="compositionally biased region" description="Polar residues" evidence="11">
    <location>
        <begin position="206"/>
        <end position="218"/>
    </location>
</feature>
<evidence type="ECO:0000256" key="3">
    <source>
        <dbReference type="ARBA" id="ARBA00022964"/>
    </source>
</evidence>
<accession>A0A1S3V3H9</accession>
<dbReference type="GO" id="GO:0009685">
    <property type="term" value="P:gibberellin metabolic process"/>
    <property type="evidence" value="ECO:0007669"/>
    <property type="project" value="UniProtKB-ARBA"/>
</dbReference>
<dbReference type="InterPro" id="IPR027443">
    <property type="entry name" value="IPNS-like_sf"/>
</dbReference>
<evidence type="ECO:0000256" key="7">
    <source>
        <dbReference type="ARBA" id="ARBA00052204"/>
    </source>
</evidence>
<evidence type="ECO:0000256" key="10">
    <source>
        <dbReference type="RuleBase" id="RU003682"/>
    </source>
</evidence>
<dbReference type="InterPro" id="IPR044861">
    <property type="entry name" value="IPNS-like_FE2OG_OXY"/>
</dbReference>
<evidence type="ECO:0000256" key="4">
    <source>
        <dbReference type="ARBA" id="ARBA00023002"/>
    </source>
</evidence>
<dbReference type="Pfam" id="PF14226">
    <property type="entry name" value="DIOX_N"/>
    <property type="match status" value="1"/>
</dbReference>
<dbReference type="InterPro" id="IPR005123">
    <property type="entry name" value="Oxoglu/Fe-dep_dioxygenase_dom"/>
</dbReference>
<dbReference type="Proteomes" id="UP000087766">
    <property type="component" value="Chromosome 8"/>
</dbReference>
<gene>
    <name evidence="14" type="primary">LOC106771440</name>
</gene>